<dbReference type="STRING" id="1318617.MGM1_2500"/>
<evidence type="ECO:0000256" key="2">
    <source>
        <dbReference type="ARBA" id="ARBA00022475"/>
    </source>
</evidence>
<keyword evidence="9" id="KW-1185">Reference proteome</keyword>
<dbReference type="EMBL" id="CP007711">
    <property type="protein sequence ID" value="AIV03626.1"/>
    <property type="molecule type" value="Genomic_DNA"/>
</dbReference>
<feature type="transmembrane region" description="Helical" evidence="6">
    <location>
        <begin position="305"/>
        <end position="324"/>
    </location>
</feature>
<dbReference type="GO" id="GO:0005886">
    <property type="term" value="C:plasma membrane"/>
    <property type="evidence" value="ECO:0007669"/>
    <property type="project" value="UniProtKB-SubCell"/>
</dbReference>
<dbReference type="HOGENOM" id="CLU_043038_0_0_14"/>
<accession>A0A097SSR6</accession>
<gene>
    <name evidence="8" type="ORF">MGM1_2500</name>
</gene>
<organism evidence="8 9">
    <name type="scientific">Candidatus Malacoplasma girerdii</name>
    <dbReference type="NCBI Taxonomy" id="1318617"/>
    <lineage>
        <taxon>Bacteria</taxon>
        <taxon>Bacillati</taxon>
        <taxon>Mycoplasmatota</taxon>
        <taxon>Mycoplasmoidales</taxon>
        <taxon>Mycoplasmoidaceae</taxon>
        <taxon>Malacoplasma</taxon>
    </lineage>
</organism>
<evidence type="ECO:0000256" key="3">
    <source>
        <dbReference type="ARBA" id="ARBA00022692"/>
    </source>
</evidence>
<protein>
    <recommendedName>
        <fullName evidence="7">DUF2179 domain-containing protein</fullName>
    </recommendedName>
</protein>
<dbReference type="AlphaFoldDB" id="A0A097SSR6"/>
<feature type="transmembrane region" description="Helical" evidence="6">
    <location>
        <begin position="270"/>
        <end position="293"/>
    </location>
</feature>
<evidence type="ECO:0000256" key="6">
    <source>
        <dbReference type="SAM" id="Phobius"/>
    </source>
</evidence>
<sequence length="427" mass="48588">MVNLKPRKSARKIKRGDFTIGKFREECLHAKGLKFARLYDDNRVIVRYFIAGLIGVLSGAFVQLLIKNTGLYNTGMSAIVQGLARLTNTILLLKNTDPDTVKLVYNLMFWVLYFLINIPLVILCYCKIGKLFTKLTLIFLLCNTLTGFGLSYIPGIETVLIFGSTRPSYFIPDLKDPTNIIDNYLYKNCGISLIPFWFNGEMPTMITVNKIQYIIYNPDYDPFKSLFCLFYGVAYGFSVAVMYSVLYIIGGSSGGMDFVSFYFSVKKQKAINNLLVIINFISMTSGVVLGSYIPAGIAVPKYCWGYQWFLSSNFVSSFIMILVFKFTLSRFYPSTQQCKVEIYTTKGSNIVENLMRSGYIRSLSSSRVIGSYSKQEREVLWTICYYNELPRLIYHIREEDPTCLISASLIRDIDGIIKVYQQGSIAE</sequence>
<keyword evidence="5 6" id="KW-0472">Membrane</keyword>
<feature type="transmembrane region" description="Helical" evidence="6">
    <location>
        <begin position="44"/>
        <end position="66"/>
    </location>
</feature>
<keyword evidence="2" id="KW-1003">Cell membrane</keyword>
<name>A0A097SSR6_9BACT</name>
<dbReference type="Gene3D" id="3.30.70.120">
    <property type="match status" value="1"/>
</dbReference>
<proteinExistence type="predicted"/>
<dbReference type="eggNOG" id="COG1284">
    <property type="taxonomic scope" value="Bacteria"/>
</dbReference>
<dbReference type="Pfam" id="PF10035">
    <property type="entry name" value="DUF2179"/>
    <property type="match status" value="1"/>
</dbReference>
<evidence type="ECO:0000313" key="9">
    <source>
        <dbReference type="Proteomes" id="UP000030066"/>
    </source>
</evidence>
<keyword evidence="3 6" id="KW-0812">Transmembrane</keyword>
<feature type="transmembrane region" description="Helical" evidence="6">
    <location>
        <begin position="103"/>
        <end position="125"/>
    </location>
</feature>
<dbReference type="InterPro" id="IPR019264">
    <property type="entry name" value="DUF2179"/>
</dbReference>
<evidence type="ECO:0000259" key="7">
    <source>
        <dbReference type="Pfam" id="PF10035"/>
    </source>
</evidence>
<feature type="transmembrane region" description="Helical" evidence="6">
    <location>
        <begin position="137"/>
        <end position="162"/>
    </location>
</feature>
<dbReference type="Proteomes" id="UP000030066">
    <property type="component" value="Chromosome"/>
</dbReference>
<keyword evidence="4 6" id="KW-1133">Transmembrane helix</keyword>
<reference evidence="8 9" key="1">
    <citation type="journal article" date="2014" name="PLoS ONE">
        <title>An emerging Mycoplasma associated with trichomoniasis, vaginal infection and disease.</title>
        <authorList>
            <consortium name="Vaginal Microbiome Consortium"/>
            <person name="Fettweis J.M."/>
            <person name="Serrano M.G."/>
            <person name="Huang B."/>
            <person name="Brooks J.P."/>
            <person name="Glascock A.L."/>
            <person name="Sheth N.U."/>
            <person name="Strauss J.F.III."/>
            <person name="Jefferson K.K."/>
            <person name="Buck G.A."/>
        </authorList>
    </citation>
    <scope>NUCLEOTIDE SEQUENCE [LARGE SCALE GENOMIC DNA]</scope>
    <source>
        <strain evidence="8 9">VCU_M1</strain>
    </source>
</reference>
<dbReference type="KEGG" id="mgj:MGM1_2500"/>
<feature type="domain" description="DUF2179" evidence="7">
    <location>
        <begin position="368"/>
        <end position="415"/>
    </location>
</feature>
<dbReference type="PANTHER" id="PTHR33545">
    <property type="entry name" value="UPF0750 MEMBRANE PROTEIN YITT-RELATED"/>
    <property type="match status" value="1"/>
</dbReference>
<dbReference type="PANTHER" id="PTHR33545:SF5">
    <property type="entry name" value="UPF0750 MEMBRANE PROTEIN YITT"/>
    <property type="match status" value="1"/>
</dbReference>
<comment type="subcellular location">
    <subcellularLocation>
        <location evidence="1">Cell membrane</location>
        <topology evidence="1">Multi-pass membrane protein</topology>
    </subcellularLocation>
</comment>
<evidence type="ECO:0000256" key="1">
    <source>
        <dbReference type="ARBA" id="ARBA00004651"/>
    </source>
</evidence>
<evidence type="ECO:0000256" key="5">
    <source>
        <dbReference type="ARBA" id="ARBA00023136"/>
    </source>
</evidence>
<evidence type="ECO:0000313" key="8">
    <source>
        <dbReference type="EMBL" id="AIV03626.1"/>
    </source>
</evidence>
<feature type="transmembrane region" description="Helical" evidence="6">
    <location>
        <begin position="229"/>
        <end position="249"/>
    </location>
</feature>
<dbReference type="InterPro" id="IPR051461">
    <property type="entry name" value="UPF0750_membrane"/>
</dbReference>
<evidence type="ECO:0000256" key="4">
    <source>
        <dbReference type="ARBA" id="ARBA00022989"/>
    </source>
</evidence>
<dbReference type="InterPro" id="IPR015867">
    <property type="entry name" value="N-reg_PII/ATP_PRibTrfase_C"/>
</dbReference>